<dbReference type="Gene3D" id="2.60.40.2380">
    <property type="match status" value="1"/>
</dbReference>
<dbReference type="SMART" id="SM00387">
    <property type="entry name" value="HATPase_c"/>
    <property type="match status" value="1"/>
</dbReference>
<feature type="transmembrane region" description="Helical" evidence="7">
    <location>
        <begin position="384"/>
        <end position="403"/>
    </location>
</feature>
<organism evidence="9 10">
    <name type="scientific">Brucella pseudogrignonensis</name>
    <dbReference type="NCBI Taxonomy" id="419475"/>
    <lineage>
        <taxon>Bacteria</taxon>
        <taxon>Pseudomonadati</taxon>
        <taxon>Pseudomonadota</taxon>
        <taxon>Alphaproteobacteria</taxon>
        <taxon>Hyphomicrobiales</taxon>
        <taxon>Brucellaceae</taxon>
        <taxon>Brucella/Ochrobactrum group</taxon>
        <taxon>Brucella</taxon>
    </lineage>
</organism>
<evidence type="ECO:0000256" key="5">
    <source>
        <dbReference type="ARBA" id="ARBA00022777"/>
    </source>
</evidence>
<feature type="transmembrane region" description="Helical" evidence="7">
    <location>
        <begin position="294"/>
        <end position="313"/>
    </location>
</feature>
<name>A0A7Y3T9C8_9HYPH</name>
<dbReference type="Proteomes" id="UP000526233">
    <property type="component" value="Unassembled WGS sequence"/>
</dbReference>
<keyword evidence="4" id="KW-0808">Transferase</keyword>
<feature type="transmembrane region" description="Helical" evidence="7">
    <location>
        <begin position="325"/>
        <end position="342"/>
    </location>
</feature>
<dbReference type="InterPro" id="IPR005467">
    <property type="entry name" value="His_kinase_dom"/>
</dbReference>
<dbReference type="InterPro" id="IPR003594">
    <property type="entry name" value="HATPase_dom"/>
</dbReference>
<dbReference type="Gene3D" id="1.10.287.130">
    <property type="match status" value="1"/>
</dbReference>
<evidence type="ECO:0000313" key="10">
    <source>
        <dbReference type="Proteomes" id="UP000526233"/>
    </source>
</evidence>
<accession>A0A7Y3T9C8</accession>
<dbReference type="InterPro" id="IPR004358">
    <property type="entry name" value="Sig_transdc_His_kin-like_C"/>
</dbReference>
<feature type="transmembrane region" description="Helical" evidence="7">
    <location>
        <begin position="409"/>
        <end position="433"/>
    </location>
</feature>
<comment type="caution">
    <text evidence="9">The sequence shown here is derived from an EMBL/GenBank/DDBJ whole genome shotgun (WGS) entry which is preliminary data.</text>
</comment>
<dbReference type="PANTHER" id="PTHR45453">
    <property type="entry name" value="PHOSPHATE REGULON SENSOR PROTEIN PHOR"/>
    <property type="match status" value="1"/>
</dbReference>
<keyword evidence="7" id="KW-1133">Transmembrane helix</keyword>
<evidence type="ECO:0000313" key="9">
    <source>
        <dbReference type="EMBL" id="NNV23298.1"/>
    </source>
</evidence>
<dbReference type="GO" id="GO:0016036">
    <property type="term" value="P:cellular response to phosphate starvation"/>
    <property type="evidence" value="ECO:0007669"/>
    <property type="project" value="TreeGrafter"/>
</dbReference>
<dbReference type="InterPro" id="IPR036890">
    <property type="entry name" value="HATPase_C_sf"/>
</dbReference>
<dbReference type="SUPFAM" id="SSF55874">
    <property type="entry name" value="ATPase domain of HSP90 chaperone/DNA topoisomerase II/histidine kinase"/>
    <property type="match status" value="1"/>
</dbReference>
<dbReference type="SMART" id="SM00388">
    <property type="entry name" value="HisKA"/>
    <property type="match status" value="1"/>
</dbReference>
<dbReference type="InterPro" id="IPR003661">
    <property type="entry name" value="HisK_dim/P_dom"/>
</dbReference>
<feature type="domain" description="Histidine kinase" evidence="8">
    <location>
        <begin position="496"/>
        <end position="713"/>
    </location>
</feature>
<dbReference type="Pfam" id="PF00512">
    <property type="entry name" value="HisKA"/>
    <property type="match status" value="1"/>
</dbReference>
<keyword evidence="3" id="KW-0597">Phosphoprotein</keyword>
<evidence type="ECO:0000256" key="1">
    <source>
        <dbReference type="ARBA" id="ARBA00000085"/>
    </source>
</evidence>
<dbReference type="EMBL" id="PKQI01000004">
    <property type="protein sequence ID" value="NNV23298.1"/>
    <property type="molecule type" value="Genomic_DNA"/>
</dbReference>
<dbReference type="InterPro" id="IPR036097">
    <property type="entry name" value="HisK_dim/P_sf"/>
</dbReference>
<dbReference type="RefSeq" id="WP_171380412.1">
    <property type="nucleotide sequence ID" value="NZ_PKQI01000004.1"/>
</dbReference>
<dbReference type="GO" id="GO:0000155">
    <property type="term" value="F:phosphorelay sensor kinase activity"/>
    <property type="evidence" value="ECO:0007669"/>
    <property type="project" value="InterPro"/>
</dbReference>
<keyword evidence="7" id="KW-0812">Transmembrane</keyword>
<dbReference type="Gene3D" id="3.30.565.10">
    <property type="entry name" value="Histidine kinase-like ATPase, C-terminal domain"/>
    <property type="match status" value="1"/>
</dbReference>
<dbReference type="GO" id="GO:0004721">
    <property type="term" value="F:phosphoprotein phosphatase activity"/>
    <property type="evidence" value="ECO:0007669"/>
    <property type="project" value="TreeGrafter"/>
</dbReference>
<dbReference type="Pfam" id="PF02518">
    <property type="entry name" value="HATPase_c"/>
    <property type="match status" value="1"/>
</dbReference>
<sequence>MYQFDDLIFSDESSGASMGKAMGSIRDQQLNVNKTKIMMPVASLRSLLGSILLLLLVHFTGTSKLAAQEMDKEPQLPGSVSVLIDRSFNVQFEDILRGEFAGEFMPIAGSTFNSGFLEAALWLKLSIPSVTQGEGVLSISPNYLDFVDVYVGRPGFDQDVSDFVKFETGDHRPLLNNGISGIDPAVAVSHAPGKITTVYVHVVNLNSATQLSLNLGLLEKSSQYSATRGLVYGTWFGGMFILLLTQLVFYFFSRKSEYPLLALSTLGVIMIYFGNLGLSHIYLFSRWGAGNDAFIGFSAWAGLAASALAYMKILNLRRYAPKVRFFYLFTAFCGLVGVGFALTGNTVVFGPFGSILSISGVFVTVLCSLYLVNKEGTASKLRTAAFCSMGVGATLTMLQRLGIQGLPNWTLHAYGAAILVQTLLLTGSLAVRLRDLEIKNHKMHKDALRQARSAERLAGMLVEERTKELVEARTTAENALRAEIQSQTSQIRFLEVVSHQYRTPLAAIRSSVDSIELALPVNDVENRTRISRIRRSIVRLIDLLEANLVRSRIQGPSYKPKMRIIHVGEFIRKSHRRVADMHGAEIHLIISEELGDAEIKADPGMLDLALTNLVDNSVKYSVTGEVPVIQLSVFSREQDVVIEVSDEGKGILTDELPDIFNKFTRGSNADTVEGSGLGLYLVSKIVAIHRGTIESESAPSHGTQIRMLIPRRLNS</sequence>
<dbReference type="InterPro" id="IPR011622">
    <property type="entry name" value="7TMR_DISM_rcpt_extracell_dom2"/>
</dbReference>
<dbReference type="GO" id="GO:0005886">
    <property type="term" value="C:plasma membrane"/>
    <property type="evidence" value="ECO:0007669"/>
    <property type="project" value="TreeGrafter"/>
</dbReference>
<dbReference type="CDD" id="cd00082">
    <property type="entry name" value="HisKA"/>
    <property type="match status" value="1"/>
</dbReference>
<feature type="transmembrane region" description="Helical" evidence="7">
    <location>
        <begin position="348"/>
        <end position="372"/>
    </location>
</feature>
<reference evidence="9 10" key="1">
    <citation type="submission" date="2018-11" db="EMBL/GenBank/DDBJ databases">
        <title>Genome sequencing and analysis.</title>
        <authorList>
            <person name="Huang Y.-T."/>
        </authorList>
    </citation>
    <scope>NUCLEOTIDE SEQUENCE [LARGE SCALE GENOMIC DNA]</scope>
    <source>
        <strain evidence="9 10">SHIN</strain>
    </source>
</reference>
<proteinExistence type="predicted"/>
<evidence type="ECO:0000256" key="2">
    <source>
        <dbReference type="ARBA" id="ARBA00012438"/>
    </source>
</evidence>
<dbReference type="EC" id="2.7.13.3" evidence="2"/>
<dbReference type="InterPro" id="IPR050351">
    <property type="entry name" value="BphY/WalK/GraS-like"/>
</dbReference>
<gene>
    <name evidence="9" type="ORF">EHE22_23195</name>
</gene>
<evidence type="ECO:0000256" key="7">
    <source>
        <dbReference type="SAM" id="Phobius"/>
    </source>
</evidence>
<dbReference type="SUPFAM" id="SSF47384">
    <property type="entry name" value="Homodimeric domain of signal transducing histidine kinase"/>
    <property type="match status" value="1"/>
</dbReference>
<dbReference type="Pfam" id="PF07695">
    <property type="entry name" value="7TMR-DISM_7TM"/>
    <property type="match status" value="1"/>
</dbReference>
<evidence type="ECO:0000259" key="8">
    <source>
        <dbReference type="PROSITE" id="PS50109"/>
    </source>
</evidence>
<keyword evidence="6" id="KW-0902">Two-component regulatory system</keyword>
<dbReference type="PROSITE" id="PS50109">
    <property type="entry name" value="HIS_KIN"/>
    <property type="match status" value="1"/>
</dbReference>
<dbReference type="PRINTS" id="PR00344">
    <property type="entry name" value="BCTRLSENSOR"/>
</dbReference>
<keyword evidence="7" id="KW-0472">Membrane</keyword>
<feature type="transmembrane region" description="Helical" evidence="7">
    <location>
        <begin position="230"/>
        <end position="253"/>
    </location>
</feature>
<evidence type="ECO:0000256" key="3">
    <source>
        <dbReference type="ARBA" id="ARBA00022553"/>
    </source>
</evidence>
<evidence type="ECO:0000256" key="4">
    <source>
        <dbReference type="ARBA" id="ARBA00022679"/>
    </source>
</evidence>
<dbReference type="AlphaFoldDB" id="A0A7Y3T9C8"/>
<protein>
    <recommendedName>
        <fullName evidence="2">histidine kinase</fullName>
        <ecNumber evidence="2">2.7.13.3</ecNumber>
    </recommendedName>
</protein>
<dbReference type="PANTHER" id="PTHR45453:SF1">
    <property type="entry name" value="PHOSPHATE REGULON SENSOR PROTEIN PHOR"/>
    <property type="match status" value="1"/>
</dbReference>
<evidence type="ECO:0000256" key="6">
    <source>
        <dbReference type="ARBA" id="ARBA00023012"/>
    </source>
</evidence>
<feature type="transmembrane region" description="Helical" evidence="7">
    <location>
        <begin position="260"/>
        <end position="282"/>
    </location>
</feature>
<dbReference type="Pfam" id="PF07696">
    <property type="entry name" value="7TMR-DISMED2"/>
    <property type="match status" value="1"/>
</dbReference>
<dbReference type="InterPro" id="IPR011623">
    <property type="entry name" value="7TMR_DISM_rcpt_extracell_dom1"/>
</dbReference>
<comment type="catalytic activity">
    <reaction evidence="1">
        <text>ATP + protein L-histidine = ADP + protein N-phospho-L-histidine.</text>
        <dbReference type="EC" id="2.7.13.3"/>
    </reaction>
</comment>
<keyword evidence="5" id="KW-0418">Kinase</keyword>